<accession>A0A0P1B9D1</accession>
<feature type="compositionally biased region" description="Polar residues" evidence="1">
    <location>
        <begin position="44"/>
        <end position="53"/>
    </location>
</feature>
<feature type="compositionally biased region" description="Low complexity" evidence="1">
    <location>
        <begin position="22"/>
        <end position="38"/>
    </location>
</feature>
<dbReference type="PANTHER" id="PTHR28106">
    <property type="entry name" value="MITOCHONDRIAL ATPASE COMPLEX SUBUNIT ATP10"/>
    <property type="match status" value="1"/>
</dbReference>
<sequence>MGLHNAPKRPIQAGHDDPQIGASASASTPNASSKPSASDPIAPSTATQSTDFTSHPPPAAPLATPHDRQRPEANFAPGLQRGDFGDSVSRKAAEADKQPLPFLATALGVLKRPSTAPLTREEKRERFVDQDRRMAKRRAIVKEATRGYFNDFHATRSHGGKTWRAPGTMIKHDRSLYFPGISGTCLADRSTKSTTDMLQGKVSIVSLISSTISEQHTKSFNSETLQVYENHPSFQLVQVNLQENALKMYLVSLFLSNLRRQTPASQHGSYILSRQNMELERDAMGLHNKHVGYTYLVGPDLKIRWAGCGFAEEEESRALLNCTAVLLRRAEEAKKEKASA</sequence>
<proteinExistence type="predicted"/>
<dbReference type="AlphaFoldDB" id="A0A0P1B9D1"/>
<dbReference type="InterPro" id="IPR007849">
    <property type="entry name" value="ATP10"/>
</dbReference>
<dbReference type="PANTHER" id="PTHR28106:SF1">
    <property type="entry name" value="MITOCHONDRIAL ATPASE COMPLEX SUBUNIT ATP10"/>
    <property type="match status" value="1"/>
</dbReference>
<dbReference type="GO" id="GO:0033615">
    <property type="term" value="P:mitochondrial proton-transporting ATP synthase complex assembly"/>
    <property type="evidence" value="ECO:0007669"/>
    <property type="project" value="TreeGrafter"/>
</dbReference>
<dbReference type="Proteomes" id="UP000054845">
    <property type="component" value="Unassembled WGS sequence"/>
</dbReference>
<evidence type="ECO:0000313" key="3">
    <source>
        <dbReference type="Proteomes" id="UP000054845"/>
    </source>
</evidence>
<evidence type="ECO:0000313" key="2">
    <source>
        <dbReference type="EMBL" id="CEH12224.1"/>
    </source>
</evidence>
<name>A0A0P1B9D1_9BASI</name>
<evidence type="ECO:0000256" key="1">
    <source>
        <dbReference type="SAM" id="MobiDB-lite"/>
    </source>
</evidence>
<dbReference type="OrthoDB" id="17089at2759"/>
<dbReference type="Pfam" id="PF05176">
    <property type="entry name" value="ATP-synt_10"/>
    <property type="match status" value="1"/>
</dbReference>
<dbReference type="STRING" id="401625.A0A0P1B9D1"/>
<organism evidence="2 3">
    <name type="scientific">Ceraceosorus bombacis</name>
    <dbReference type="NCBI Taxonomy" id="401625"/>
    <lineage>
        <taxon>Eukaryota</taxon>
        <taxon>Fungi</taxon>
        <taxon>Dikarya</taxon>
        <taxon>Basidiomycota</taxon>
        <taxon>Ustilaginomycotina</taxon>
        <taxon>Exobasidiomycetes</taxon>
        <taxon>Ceraceosorales</taxon>
        <taxon>Ceraceosoraceae</taxon>
        <taxon>Ceraceosorus</taxon>
    </lineage>
</organism>
<dbReference type="GO" id="GO:0005743">
    <property type="term" value="C:mitochondrial inner membrane"/>
    <property type="evidence" value="ECO:0007669"/>
    <property type="project" value="TreeGrafter"/>
</dbReference>
<protein>
    <submittedName>
        <fullName evidence="2">Inner membrane protein required for assembly of the F0 sector of ATP synthase</fullName>
    </submittedName>
</protein>
<reference evidence="2 3" key="1">
    <citation type="submission" date="2014-09" db="EMBL/GenBank/DDBJ databases">
        <authorList>
            <person name="Magalhaes I.L.F."/>
            <person name="Oliveira U."/>
            <person name="Santos F.R."/>
            <person name="Vidigal T.H.D.A."/>
            <person name="Brescovit A.D."/>
            <person name="Santos A.J."/>
        </authorList>
    </citation>
    <scope>NUCLEOTIDE SEQUENCE [LARGE SCALE GENOMIC DNA]</scope>
</reference>
<dbReference type="EMBL" id="CCYA01000118">
    <property type="protein sequence ID" value="CEH12224.1"/>
    <property type="molecule type" value="Genomic_DNA"/>
</dbReference>
<feature type="region of interest" description="Disordered" evidence="1">
    <location>
        <begin position="1"/>
        <end position="96"/>
    </location>
</feature>
<keyword evidence="3" id="KW-1185">Reference proteome</keyword>